<dbReference type="Pfam" id="PF06271">
    <property type="entry name" value="RDD"/>
    <property type="match status" value="1"/>
</dbReference>
<organism evidence="9 10">
    <name type="scientific">Arthrobacter halodurans</name>
    <dbReference type="NCBI Taxonomy" id="516699"/>
    <lineage>
        <taxon>Bacteria</taxon>
        <taxon>Bacillati</taxon>
        <taxon>Actinomycetota</taxon>
        <taxon>Actinomycetes</taxon>
        <taxon>Micrococcales</taxon>
        <taxon>Micrococcaceae</taxon>
        <taxon>Arthrobacter</taxon>
    </lineage>
</organism>
<keyword evidence="3 7" id="KW-0812">Transmembrane</keyword>
<evidence type="ECO:0000256" key="7">
    <source>
        <dbReference type="SAM" id="Phobius"/>
    </source>
</evidence>
<feature type="transmembrane region" description="Helical" evidence="7">
    <location>
        <begin position="16"/>
        <end position="36"/>
    </location>
</feature>
<keyword evidence="10" id="KW-1185">Reference proteome</keyword>
<sequence length="363" mass="37009">MAAALHLVNAAAGKRLAAWLLDAVPPALAVMVFAGLQAQTLAAASASGAAAASLASPSLLLLALLLAYGIALWGWEAQAGKTPGNLALGLRTADEDGFAPGWSKVFLRRLAVAAAGIVPVAGPVVVVLSNLWDPNHQRQGWHDRLAKTLVVDVAQGRDPLTTGGLHGPSTFAPGGVTVPGQSGHPELAPPPAAREWPALAADAAVSAPISEVPGRGPAAAPAGPAPTAPGEPRDDPAAADEDLGHTQLRRTAAESVGARLVFDDGQVLRLDATALVGRNPAPLEGERVAALFNFADMGRSVSKTHLHLAADSSGVWVTDRNSTNGSGITAGGQRRPLPAGRAQRAAFGDTVHFGDRHFSVERA</sequence>
<dbReference type="SUPFAM" id="SSF49879">
    <property type="entry name" value="SMAD/FHA domain"/>
    <property type="match status" value="1"/>
</dbReference>
<dbReference type="InterPro" id="IPR008984">
    <property type="entry name" value="SMAD_FHA_dom_sf"/>
</dbReference>
<dbReference type="InterPro" id="IPR051791">
    <property type="entry name" value="Pra-immunoreactive"/>
</dbReference>
<feature type="domain" description="RDD" evidence="8">
    <location>
        <begin position="10"/>
        <end position="147"/>
    </location>
</feature>
<comment type="caution">
    <text evidence="9">The sequence shown here is derived from an EMBL/GenBank/DDBJ whole genome shotgun (WGS) entry which is preliminary data.</text>
</comment>
<dbReference type="RefSeq" id="WP_373972457.1">
    <property type="nucleotide sequence ID" value="NZ_JBHDLJ010000009.1"/>
</dbReference>
<evidence type="ECO:0000313" key="9">
    <source>
        <dbReference type="EMBL" id="MFB0835282.1"/>
    </source>
</evidence>
<gene>
    <name evidence="9" type="ORF">ACETWP_11850</name>
</gene>
<evidence type="ECO:0000256" key="2">
    <source>
        <dbReference type="ARBA" id="ARBA00022475"/>
    </source>
</evidence>
<dbReference type="Proteomes" id="UP001575652">
    <property type="component" value="Unassembled WGS sequence"/>
</dbReference>
<evidence type="ECO:0000259" key="8">
    <source>
        <dbReference type="Pfam" id="PF06271"/>
    </source>
</evidence>
<dbReference type="InterPro" id="IPR010432">
    <property type="entry name" value="RDD"/>
</dbReference>
<dbReference type="EMBL" id="JBHDLJ010000009">
    <property type="protein sequence ID" value="MFB0835282.1"/>
    <property type="molecule type" value="Genomic_DNA"/>
</dbReference>
<dbReference type="PANTHER" id="PTHR36115:SF4">
    <property type="entry name" value="MEMBRANE PROTEIN"/>
    <property type="match status" value="1"/>
</dbReference>
<feature type="region of interest" description="Disordered" evidence="6">
    <location>
        <begin position="209"/>
        <end position="240"/>
    </location>
</feature>
<accession>A0ABV4UST1</accession>
<feature type="transmembrane region" description="Helical" evidence="7">
    <location>
        <begin position="48"/>
        <end position="75"/>
    </location>
</feature>
<dbReference type="CDD" id="cd00060">
    <property type="entry name" value="FHA"/>
    <property type="match status" value="1"/>
</dbReference>
<name>A0ABV4UST1_9MICC</name>
<dbReference type="PANTHER" id="PTHR36115">
    <property type="entry name" value="PROLINE-RICH ANTIGEN HOMOLOG-RELATED"/>
    <property type="match status" value="1"/>
</dbReference>
<feature type="compositionally biased region" description="Low complexity" evidence="6">
    <location>
        <begin position="209"/>
        <end position="222"/>
    </location>
</feature>
<evidence type="ECO:0000256" key="4">
    <source>
        <dbReference type="ARBA" id="ARBA00022989"/>
    </source>
</evidence>
<comment type="subcellular location">
    <subcellularLocation>
        <location evidence="1">Cell membrane</location>
        <topology evidence="1">Multi-pass membrane protein</topology>
    </subcellularLocation>
</comment>
<reference evidence="9 10" key="1">
    <citation type="submission" date="2024-09" db="EMBL/GenBank/DDBJ databases">
        <authorList>
            <person name="Salinas-Garcia M.A."/>
            <person name="Prieme A."/>
        </authorList>
    </citation>
    <scope>NUCLEOTIDE SEQUENCE [LARGE SCALE GENOMIC DNA]</scope>
    <source>
        <strain evidence="9 10">DSM 21081</strain>
    </source>
</reference>
<keyword evidence="2" id="KW-1003">Cell membrane</keyword>
<evidence type="ECO:0000313" key="10">
    <source>
        <dbReference type="Proteomes" id="UP001575652"/>
    </source>
</evidence>
<feature type="region of interest" description="Disordered" evidence="6">
    <location>
        <begin position="160"/>
        <end position="192"/>
    </location>
</feature>
<feature type="transmembrane region" description="Helical" evidence="7">
    <location>
        <begin position="110"/>
        <end position="132"/>
    </location>
</feature>
<dbReference type="Gene3D" id="2.60.200.20">
    <property type="match status" value="1"/>
</dbReference>
<evidence type="ECO:0000256" key="3">
    <source>
        <dbReference type="ARBA" id="ARBA00022692"/>
    </source>
</evidence>
<proteinExistence type="predicted"/>
<keyword evidence="4 7" id="KW-1133">Transmembrane helix</keyword>
<evidence type="ECO:0000256" key="1">
    <source>
        <dbReference type="ARBA" id="ARBA00004651"/>
    </source>
</evidence>
<keyword evidence="5 7" id="KW-0472">Membrane</keyword>
<protein>
    <submittedName>
        <fullName evidence="9">RDD family protein</fullName>
    </submittedName>
</protein>
<evidence type="ECO:0000256" key="6">
    <source>
        <dbReference type="SAM" id="MobiDB-lite"/>
    </source>
</evidence>
<evidence type="ECO:0000256" key="5">
    <source>
        <dbReference type="ARBA" id="ARBA00023136"/>
    </source>
</evidence>